<feature type="region of interest" description="Disordered" evidence="1">
    <location>
        <begin position="201"/>
        <end position="221"/>
    </location>
</feature>
<proteinExistence type="predicted"/>
<evidence type="ECO:0000313" key="4">
    <source>
        <dbReference type="EMBL" id="GFS74197.1"/>
    </source>
</evidence>
<dbReference type="Proteomes" id="UP000887013">
    <property type="component" value="Unassembled WGS sequence"/>
</dbReference>
<dbReference type="AlphaFoldDB" id="A0A8X6ML67"/>
<feature type="compositionally biased region" description="Low complexity" evidence="1">
    <location>
        <begin position="134"/>
        <end position="145"/>
    </location>
</feature>
<name>A0A8X6ML67_NEPPI</name>
<sequence>MSDLTSNDKDSSAKSDNSNSAKNKNSCTPVALRTRLCSQLSYESAAQLGQCKLCPVSFTTPQRLRIHLLSHKPNAKRKKAILAVDISCGLPKSLSSASQPIASCQPHDSENALTTTPTNSTMSQPLPVCLFPETPSSSGSSTMPTGEEETAASNNLPSPTKICESAENLSPAALIRSPELGIRDVLLELISSVTSIMDRSSNISGKNPTQISTPITTDQSPDVAYSTPIGSSAPKTILNPLLSPV</sequence>
<evidence type="ECO:0000256" key="1">
    <source>
        <dbReference type="SAM" id="MobiDB-lite"/>
    </source>
</evidence>
<evidence type="ECO:0000313" key="5">
    <source>
        <dbReference type="Proteomes" id="UP000887013"/>
    </source>
</evidence>
<dbReference type="EMBL" id="BMAW01096319">
    <property type="protein sequence ID" value="GFS74197.1"/>
    <property type="molecule type" value="Genomic_DNA"/>
</dbReference>
<dbReference type="PROSITE" id="PS00028">
    <property type="entry name" value="ZINC_FINGER_C2H2_1"/>
    <property type="match status" value="1"/>
</dbReference>
<evidence type="ECO:0000313" key="3">
    <source>
        <dbReference type="EMBL" id="GFS61740.1"/>
    </source>
</evidence>
<protein>
    <recommendedName>
        <fullName evidence="2">C2H2-type domain-containing protein</fullName>
    </recommendedName>
</protein>
<feature type="compositionally biased region" description="Polar residues" evidence="1">
    <location>
        <begin position="201"/>
        <end position="220"/>
    </location>
</feature>
<comment type="caution">
    <text evidence="3">The sequence shown here is derived from an EMBL/GenBank/DDBJ whole genome shotgun (WGS) entry which is preliminary data.</text>
</comment>
<gene>
    <name evidence="3" type="ORF">NPIL_257331</name>
    <name evidence="4" type="ORF">NPIL_583941</name>
</gene>
<dbReference type="EMBL" id="BMAW01093703">
    <property type="protein sequence ID" value="GFS61740.1"/>
    <property type="molecule type" value="Genomic_DNA"/>
</dbReference>
<dbReference type="InterPro" id="IPR013087">
    <property type="entry name" value="Znf_C2H2_type"/>
</dbReference>
<feature type="domain" description="C2H2-type" evidence="2">
    <location>
        <begin position="51"/>
        <end position="71"/>
    </location>
</feature>
<reference evidence="3" key="1">
    <citation type="submission" date="2020-08" db="EMBL/GenBank/DDBJ databases">
        <title>Multicomponent nature underlies the extraordinary mechanical properties of spider dragline silk.</title>
        <authorList>
            <person name="Kono N."/>
            <person name="Nakamura H."/>
            <person name="Mori M."/>
            <person name="Yoshida Y."/>
            <person name="Ohtoshi R."/>
            <person name="Malay A.D."/>
            <person name="Moran D.A.P."/>
            <person name="Tomita M."/>
            <person name="Numata K."/>
            <person name="Arakawa K."/>
        </authorList>
    </citation>
    <scope>NUCLEOTIDE SEQUENCE</scope>
</reference>
<feature type="region of interest" description="Disordered" evidence="1">
    <location>
        <begin position="1"/>
        <end position="25"/>
    </location>
</feature>
<feature type="region of interest" description="Disordered" evidence="1">
    <location>
        <begin position="134"/>
        <end position="157"/>
    </location>
</feature>
<feature type="non-terminal residue" evidence="3">
    <location>
        <position position="245"/>
    </location>
</feature>
<feature type="compositionally biased region" description="Low complexity" evidence="1">
    <location>
        <begin position="14"/>
        <end position="25"/>
    </location>
</feature>
<feature type="compositionally biased region" description="Basic and acidic residues" evidence="1">
    <location>
        <begin position="1"/>
        <end position="13"/>
    </location>
</feature>
<organism evidence="3 5">
    <name type="scientific">Nephila pilipes</name>
    <name type="common">Giant wood spider</name>
    <name type="synonym">Nephila maculata</name>
    <dbReference type="NCBI Taxonomy" id="299642"/>
    <lineage>
        <taxon>Eukaryota</taxon>
        <taxon>Metazoa</taxon>
        <taxon>Ecdysozoa</taxon>
        <taxon>Arthropoda</taxon>
        <taxon>Chelicerata</taxon>
        <taxon>Arachnida</taxon>
        <taxon>Araneae</taxon>
        <taxon>Araneomorphae</taxon>
        <taxon>Entelegynae</taxon>
        <taxon>Araneoidea</taxon>
        <taxon>Nephilidae</taxon>
        <taxon>Nephila</taxon>
    </lineage>
</organism>
<evidence type="ECO:0000259" key="2">
    <source>
        <dbReference type="PROSITE" id="PS00028"/>
    </source>
</evidence>
<keyword evidence="5" id="KW-1185">Reference proteome</keyword>
<accession>A0A8X6ML67</accession>